<keyword evidence="5 6" id="KW-0472">Membrane</keyword>
<dbReference type="Proteomes" id="UP000485562">
    <property type="component" value="Unassembled WGS sequence"/>
</dbReference>
<dbReference type="Pfam" id="PF02683">
    <property type="entry name" value="DsbD_TM"/>
    <property type="match status" value="1"/>
</dbReference>
<feature type="transmembrane region" description="Helical" evidence="6">
    <location>
        <begin position="131"/>
        <end position="154"/>
    </location>
</feature>
<comment type="similarity">
    <text evidence="2">Belongs to the DsbD family.</text>
</comment>
<comment type="caution">
    <text evidence="8">The sequence shown here is derived from an EMBL/GenBank/DDBJ whole genome shotgun (WGS) entry which is preliminary data.</text>
</comment>
<keyword evidence="3 6" id="KW-0812">Transmembrane</keyword>
<dbReference type="PANTHER" id="PTHR31272">
    <property type="entry name" value="CYTOCHROME C-TYPE BIOGENESIS PROTEIN HI_1454-RELATED"/>
    <property type="match status" value="1"/>
</dbReference>
<organism evidence="8">
    <name type="scientific">candidate division TA06 bacterium ADurb.Bin131</name>
    <dbReference type="NCBI Taxonomy" id="1852827"/>
    <lineage>
        <taxon>Bacteria</taxon>
        <taxon>Bacteria division TA06</taxon>
    </lineage>
</organism>
<feature type="transmembrane region" description="Helical" evidence="6">
    <location>
        <begin position="207"/>
        <end position="225"/>
    </location>
</feature>
<evidence type="ECO:0000256" key="6">
    <source>
        <dbReference type="SAM" id="Phobius"/>
    </source>
</evidence>
<evidence type="ECO:0000256" key="5">
    <source>
        <dbReference type="ARBA" id="ARBA00023136"/>
    </source>
</evidence>
<dbReference type="InterPro" id="IPR051790">
    <property type="entry name" value="Cytochrome_c-biogenesis_DsbD"/>
</dbReference>
<dbReference type="InterPro" id="IPR003834">
    <property type="entry name" value="Cyt_c_assmbl_TM_dom"/>
</dbReference>
<evidence type="ECO:0000256" key="2">
    <source>
        <dbReference type="ARBA" id="ARBA00006143"/>
    </source>
</evidence>
<protein>
    <submittedName>
        <fullName evidence="8">Thiol:disulfide interchange protein</fullName>
    </submittedName>
</protein>
<feature type="transmembrane region" description="Helical" evidence="6">
    <location>
        <begin position="57"/>
        <end position="80"/>
    </location>
</feature>
<dbReference type="PANTHER" id="PTHR31272:SF9">
    <property type="entry name" value="BLL1027 PROTEIN"/>
    <property type="match status" value="1"/>
</dbReference>
<feature type="transmembrane region" description="Helical" evidence="6">
    <location>
        <begin position="174"/>
        <end position="195"/>
    </location>
</feature>
<sequence>MVQILERISFSGGVGLILSFFAGIVSFFSPCIIPLIPVYFSFLAGTSLEDINLKKTGLLFSVGLMCLGFTIVFTVLGASATSIGRFLTQHITFFRAIAAVIIIIFALETLELTHLFSFHRTISPDFNRRPVGLSAVLFGAVLGISWTPCVGPILGTILTMASTQETVIKGIAMLLFYSIGLTVPFFVLAIFLSAHRKIQKSMIKHARKIRIIAGVILLAFGFYLII</sequence>
<comment type="subcellular location">
    <subcellularLocation>
        <location evidence="1">Membrane</location>
        <topology evidence="1">Multi-pass membrane protein</topology>
    </subcellularLocation>
</comment>
<dbReference type="GO" id="GO:0017004">
    <property type="term" value="P:cytochrome complex assembly"/>
    <property type="evidence" value="ECO:0007669"/>
    <property type="project" value="InterPro"/>
</dbReference>
<dbReference type="GO" id="GO:0016020">
    <property type="term" value="C:membrane"/>
    <property type="evidence" value="ECO:0007669"/>
    <property type="project" value="UniProtKB-SubCell"/>
</dbReference>
<name>A0A1V6C8N6_UNCT6</name>
<reference evidence="8" key="1">
    <citation type="submission" date="2017-02" db="EMBL/GenBank/DDBJ databases">
        <title>Delving into the versatile metabolic prowess of the omnipresent phylum Bacteroidetes.</title>
        <authorList>
            <person name="Nobu M.K."/>
            <person name="Mei R."/>
            <person name="Narihiro T."/>
            <person name="Kuroda K."/>
            <person name="Liu W.-T."/>
        </authorList>
    </citation>
    <scope>NUCLEOTIDE SEQUENCE</scope>
    <source>
        <strain evidence="8">ADurb.Bin131</strain>
    </source>
</reference>
<evidence type="ECO:0000256" key="4">
    <source>
        <dbReference type="ARBA" id="ARBA00022989"/>
    </source>
</evidence>
<dbReference type="EMBL" id="MWDQ01000089">
    <property type="protein sequence ID" value="OQB73244.1"/>
    <property type="molecule type" value="Genomic_DNA"/>
</dbReference>
<dbReference type="AlphaFoldDB" id="A0A1V6C8N6"/>
<evidence type="ECO:0000256" key="1">
    <source>
        <dbReference type="ARBA" id="ARBA00004141"/>
    </source>
</evidence>
<evidence type="ECO:0000256" key="3">
    <source>
        <dbReference type="ARBA" id="ARBA00022692"/>
    </source>
</evidence>
<feature type="transmembrane region" description="Helical" evidence="6">
    <location>
        <begin position="20"/>
        <end position="45"/>
    </location>
</feature>
<evidence type="ECO:0000259" key="7">
    <source>
        <dbReference type="Pfam" id="PF02683"/>
    </source>
</evidence>
<feature type="domain" description="Cytochrome C biogenesis protein transmembrane" evidence="7">
    <location>
        <begin position="17"/>
        <end position="225"/>
    </location>
</feature>
<feature type="transmembrane region" description="Helical" evidence="6">
    <location>
        <begin position="92"/>
        <end position="110"/>
    </location>
</feature>
<gene>
    <name evidence="8" type="ORF">BWX89_01042</name>
</gene>
<evidence type="ECO:0000313" key="8">
    <source>
        <dbReference type="EMBL" id="OQB73244.1"/>
    </source>
</evidence>
<proteinExistence type="inferred from homology"/>
<keyword evidence="4 6" id="KW-1133">Transmembrane helix</keyword>
<accession>A0A1V6C8N6</accession>